<evidence type="ECO:0000313" key="8">
    <source>
        <dbReference type="EMBL" id="MDO1447411.1"/>
    </source>
</evidence>
<evidence type="ECO:0000256" key="1">
    <source>
        <dbReference type="ARBA" id="ARBA00008857"/>
    </source>
</evidence>
<dbReference type="PROSITE" id="PS51898">
    <property type="entry name" value="TYR_RECOMBINASE"/>
    <property type="match status" value="1"/>
</dbReference>
<accession>A0ABT8R5N7</accession>
<dbReference type="EMBL" id="JAUKPO010000007">
    <property type="protein sequence ID" value="MDO1447411.1"/>
    <property type="molecule type" value="Genomic_DNA"/>
</dbReference>
<feature type="domain" description="Core-binding (CB)" evidence="7">
    <location>
        <begin position="51"/>
        <end position="161"/>
    </location>
</feature>
<dbReference type="PROSITE" id="PS51900">
    <property type="entry name" value="CB"/>
    <property type="match status" value="1"/>
</dbReference>
<dbReference type="InterPro" id="IPR010998">
    <property type="entry name" value="Integrase_recombinase_N"/>
</dbReference>
<dbReference type="Gene3D" id="1.10.150.130">
    <property type="match status" value="1"/>
</dbReference>
<comment type="caution">
    <text evidence="8">The sequence shown here is derived from an EMBL/GenBank/DDBJ whole genome shotgun (WGS) entry which is preliminary data.</text>
</comment>
<dbReference type="InterPro" id="IPR050090">
    <property type="entry name" value="Tyrosine_recombinase_XerCD"/>
</dbReference>
<evidence type="ECO:0000259" key="7">
    <source>
        <dbReference type="PROSITE" id="PS51900"/>
    </source>
</evidence>
<keyword evidence="4" id="KW-0233">DNA recombination</keyword>
<dbReference type="Gene3D" id="1.10.443.10">
    <property type="entry name" value="Intergrase catalytic core"/>
    <property type="match status" value="1"/>
</dbReference>
<protein>
    <submittedName>
        <fullName evidence="8">Tyrosine-type recombinase/integrase</fullName>
    </submittedName>
</protein>
<dbReference type="RefSeq" id="WP_302038215.1">
    <property type="nucleotide sequence ID" value="NZ_JAUKPO010000007.1"/>
</dbReference>
<keyword evidence="3 5" id="KW-0238">DNA-binding</keyword>
<dbReference type="SUPFAM" id="SSF56349">
    <property type="entry name" value="DNA breaking-rejoining enzymes"/>
    <property type="match status" value="1"/>
</dbReference>
<reference evidence="8" key="1">
    <citation type="submission" date="2023-07" db="EMBL/GenBank/DDBJ databases">
        <title>The genome sequence of Rhodocytophaga aerolata KACC 12507.</title>
        <authorList>
            <person name="Zhang X."/>
        </authorList>
    </citation>
    <scope>NUCLEOTIDE SEQUENCE</scope>
    <source>
        <strain evidence="8">KACC 12507</strain>
    </source>
</reference>
<name>A0ABT8R5N7_9BACT</name>
<dbReference type="Proteomes" id="UP001168528">
    <property type="component" value="Unassembled WGS sequence"/>
</dbReference>
<sequence>MFEGYNVAYHPQTKKHHNAMPEKTKITSLEKVIPFGGDKILAPLEEIKSVESLADWMAFYCDTKVAGGSPHTERAKWADLQKFLLFYTSQLGHDRVSYWTSSMSKSFQKHLQNTPRGEGVVKEGAAEKKKNGEWKRANQPLTATSINRIMATLRHFARWLHKQRPFVTGLPVEGTKDIMIEQPVWNGLTPREVTCLRIACDQRMAICTRANQNPLLEVAVFYTLLYTGLRESELASLKFGQYHSRGFHGVKRKGNNITRKVPVPQEARERIDAYLKSRGGELQPEAPLFLSRYGNALHPKDVYRIAERICNQANAQGDNIRLTPHMLRHTFLKRAADKYGVHTAQDMSGNVSINEIFRYTKPSQEEKDQLAENMF</sequence>
<organism evidence="8 9">
    <name type="scientific">Rhodocytophaga aerolata</name>
    <dbReference type="NCBI Taxonomy" id="455078"/>
    <lineage>
        <taxon>Bacteria</taxon>
        <taxon>Pseudomonadati</taxon>
        <taxon>Bacteroidota</taxon>
        <taxon>Cytophagia</taxon>
        <taxon>Cytophagales</taxon>
        <taxon>Rhodocytophagaceae</taxon>
        <taxon>Rhodocytophaga</taxon>
    </lineage>
</organism>
<dbReference type="InterPro" id="IPR013762">
    <property type="entry name" value="Integrase-like_cat_sf"/>
</dbReference>
<evidence type="ECO:0000313" key="9">
    <source>
        <dbReference type="Proteomes" id="UP001168528"/>
    </source>
</evidence>
<evidence type="ECO:0000256" key="3">
    <source>
        <dbReference type="ARBA" id="ARBA00023125"/>
    </source>
</evidence>
<evidence type="ECO:0000256" key="4">
    <source>
        <dbReference type="ARBA" id="ARBA00023172"/>
    </source>
</evidence>
<keyword evidence="9" id="KW-1185">Reference proteome</keyword>
<gene>
    <name evidence="8" type="ORF">Q0590_14175</name>
</gene>
<dbReference type="InterPro" id="IPR044068">
    <property type="entry name" value="CB"/>
</dbReference>
<dbReference type="PANTHER" id="PTHR30349">
    <property type="entry name" value="PHAGE INTEGRASE-RELATED"/>
    <property type="match status" value="1"/>
</dbReference>
<proteinExistence type="inferred from homology"/>
<dbReference type="InterPro" id="IPR002104">
    <property type="entry name" value="Integrase_catalytic"/>
</dbReference>
<dbReference type="PANTHER" id="PTHR30349:SF41">
    <property type="entry name" value="INTEGRASE_RECOMBINASE PROTEIN MJ0367-RELATED"/>
    <property type="match status" value="1"/>
</dbReference>
<feature type="domain" description="Tyr recombinase" evidence="6">
    <location>
        <begin position="183"/>
        <end position="372"/>
    </location>
</feature>
<evidence type="ECO:0000259" key="6">
    <source>
        <dbReference type="PROSITE" id="PS51898"/>
    </source>
</evidence>
<evidence type="ECO:0000256" key="2">
    <source>
        <dbReference type="ARBA" id="ARBA00022908"/>
    </source>
</evidence>
<comment type="similarity">
    <text evidence="1">Belongs to the 'phage' integrase family.</text>
</comment>
<evidence type="ECO:0000256" key="5">
    <source>
        <dbReference type="PROSITE-ProRule" id="PRU01248"/>
    </source>
</evidence>
<dbReference type="Pfam" id="PF00589">
    <property type="entry name" value="Phage_integrase"/>
    <property type="match status" value="1"/>
</dbReference>
<dbReference type="InterPro" id="IPR011010">
    <property type="entry name" value="DNA_brk_join_enz"/>
</dbReference>
<keyword evidence="2" id="KW-0229">DNA integration</keyword>